<proteinExistence type="predicted"/>
<sequence>MVLSLSPHDDAQRDELLALFDRADAYALWRDTATALQAELPTLGETEARRRGRAVAEALQALRRIDYYPGAAAEQAQSTMDALRQALDARFSRGEPQAQLDHGIERLDMRKFQGKRWATRARPWVDRLACAWLIRRFIDSQARFVWLAVATGAPTTPRGALGFDFDGARFTHVGSRVTFEVLIAAFGLEADARLQRIASAVHYLDAGGIPVPEAAGLESVLGGLRELHADDDALAAAAAAVFDALYAAPSPSTGTET</sequence>
<gene>
    <name evidence="2" type="ORF">HPF_11620</name>
</gene>
<dbReference type="AlphaFoldDB" id="A0A4P6X025"/>
<dbReference type="Pfam" id="PF09828">
    <property type="entry name" value="ChrB_C"/>
    <property type="match status" value="1"/>
</dbReference>
<organism evidence="2 3">
    <name type="scientific">Hydrogenophaga pseudoflava</name>
    <name type="common">Pseudomonas carboxydoflava</name>
    <dbReference type="NCBI Taxonomy" id="47421"/>
    <lineage>
        <taxon>Bacteria</taxon>
        <taxon>Pseudomonadati</taxon>
        <taxon>Pseudomonadota</taxon>
        <taxon>Betaproteobacteria</taxon>
        <taxon>Burkholderiales</taxon>
        <taxon>Comamonadaceae</taxon>
        <taxon>Hydrogenophaga</taxon>
    </lineage>
</organism>
<protein>
    <submittedName>
        <fullName evidence="2">Chromate resistance exported protein</fullName>
    </submittedName>
</protein>
<feature type="domain" description="ChrB C-terminal" evidence="1">
    <location>
        <begin position="117"/>
        <end position="247"/>
    </location>
</feature>
<evidence type="ECO:0000313" key="2">
    <source>
        <dbReference type="EMBL" id="QBM28339.1"/>
    </source>
</evidence>
<dbReference type="Proteomes" id="UP000293912">
    <property type="component" value="Chromosome"/>
</dbReference>
<evidence type="ECO:0000259" key="1">
    <source>
        <dbReference type="Pfam" id="PF09828"/>
    </source>
</evidence>
<evidence type="ECO:0000313" key="3">
    <source>
        <dbReference type="Proteomes" id="UP000293912"/>
    </source>
</evidence>
<reference evidence="2 3" key="1">
    <citation type="submission" date="2019-03" db="EMBL/GenBank/DDBJ databases">
        <authorList>
            <person name="Sebastian G."/>
            <person name="Baumann P."/>
            <person name="Ruckert C."/>
            <person name="Kalinowski J."/>
            <person name="Nebel B."/>
            <person name="Takors R."/>
            <person name="Blombach B."/>
        </authorList>
    </citation>
    <scope>NUCLEOTIDE SEQUENCE [LARGE SCALE GENOMIC DNA]</scope>
    <source>
        <strain evidence="2 3">DSM 1084</strain>
    </source>
</reference>
<keyword evidence="3" id="KW-1185">Reference proteome</keyword>
<dbReference type="EMBL" id="CP037867">
    <property type="protein sequence ID" value="QBM28339.1"/>
    <property type="molecule type" value="Genomic_DNA"/>
</dbReference>
<dbReference type="KEGG" id="hpse:HPF_11620"/>
<accession>A0A4P6X025</accession>
<dbReference type="InterPro" id="IPR018634">
    <property type="entry name" value="ChrB_C"/>
</dbReference>
<name>A0A4P6X025_HYDPS</name>